<dbReference type="RefSeq" id="WP_177229338.1">
    <property type="nucleotide sequence ID" value="NZ_JADIKD010000012.1"/>
</dbReference>
<keyword evidence="1" id="KW-0472">Membrane</keyword>
<dbReference type="InterPro" id="IPR043726">
    <property type="entry name" value="LiaI-LiaF-like_TM1"/>
</dbReference>
<keyword evidence="1" id="KW-0812">Transmembrane</keyword>
<dbReference type="Proteomes" id="UP001620408">
    <property type="component" value="Unassembled WGS sequence"/>
</dbReference>
<dbReference type="Pfam" id="PF18917">
    <property type="entry name" value="LiaI-LiaF-like_TM1"/>
    <property type="match status" value="1"/>
</dbReference>
<feature type="domain" description="LiaI-LiaF-like transmembrane region" evidence="2">
    <location>
        <begin position="5"/>
        <end position="48"/>
    </location>
</feature>
<gene>
    <name evidence="3" type="ORF">ISS97_19130</name>
</gene>
<dbReference type="EMBL" id="JADIKD010000012">
    <property type="protein sequence ID" value="MFK2919384.1"/>
    <property type="molecule type" value="Genomic_DNA"/>
</dbReference>
<sequence length="56" mass="6131">MKPSVPGLILIVIGVLFLMRNLGFDLHLGQLFVTWWPLALIALGVGMLFKGNLPKA</sequence>
<accession>A0ABW8KD56</accession>
<keyword evidence="4" id="KW-1185">Reference proteome</keyword>
<evidence type="ECO:0000259" key="2">
    <source>
        <dbReference type="Pfam" id="PF18917"/>
    </source>
</evidence>
<proteinExistence type="predicted"/>
<organism evidence="3 4">
    <name type="scientific">Dyella koreensis</name>
    <dbReference type="NCBI Taxonomy" id="311235"/>
    <lineage>
        <taxon>Bacteria</taxon>
        <taxon>Pseudomonadati</taxon>
        <taxon>Pseudomonadota</taxon>
        <taxon>Gammaproteobacteria</taxon>
        <taxon>Lysobacterales</taxon>
        <taxon>Rhodanobacteraceae</taxon>
        <taxon>Dyella</taxon>
    </lineage>
</organism>
<evidence type="ECO:0000313" key="4">
    <source>
        <dbReference type="Proteomes" id="UP001620408"/>
    </source>
</evidence>
<comment type="caution">
    <text evidence="3">The sequence shown here is derived from an EMBL/GenBank/DDBJ whole genome shotgun (WGS) entry which is preliminary data.</text>
</comment>
<keyword evidence="1" id="KW-1133">Transmembrane helix</keyword>
<feature type="transmembrane region" description="Helical" evidence="1">
    <location>
        <begin position="33"/>
        <end position="53"/>
    </location>
</feature>
<reference evidence="3 4" key="1">
    <citation type="submission" date="2020-10" db="EMBL/GenBank/DDBJ databases">
        <title>Phylogeny of dyella-like bacteria.</title>
        <authorList>
            <person name="Fu J."/>
        </authorList>
    </citation>
    <scope>NUCLEOTIDE SEQUENCE [LARGE SCALE GENOMIC DNA]</scope>
    <source>
        <strain evidence="3 4">BB4</strain>
    </source>
</reference>
<name>A0ABW8KD56_9GAMM</name>
<protein>
    <recommendedName>
        <fullName evidence="2">LiaI-LiaF-like transmembrane region domain-containing protein</fullName>
    </recommendedName>
</protein>
<evidence type="ECO:0000313" key="3">
    <source>
        <dbReference type="EMBL" id="MFK2919384.1"/>
    </source>
</evidence>
<evidence type="ECO:0000256" key="1">
    <source>
        <dbReference type="SAM" id="Phobius"/>
    </source>
</evidence>